<comment type="miscellaneous">
    <text evidence="11">In the RecBCD complex, RecB has a slow 3'-5' helicase, an exonuclease activity and loads RecA onto ssDNA, RecD has a fast 5'-3' helicase activity, while RecC stimulates the ATPase and processivity of the RecB helicase and contributes to recognition of the Chi site.</text>
</comment>
<evidence type="ECO:0000256" key="8">
    <source>
        <dbReference type="ARBA" id="ARBA00023125"/>
    </source>
</evidence>
<feature type="compositionally biased region" description="Pro residues" evidence="12">
    <location>
        <begin position="778"/>
        <end position="788"/>
    </location>
</feature>
<evidence type="ECO:0000256" key="3">
    <source>
        <dbReference type="ARBA" id="ARBA00022763"/>
    </source>
</evidence>
<feature type="domain" description="RecBCD enzyme subunit RecD N-terminal" evidence="14">
    <location>
        <begin position="13"/>
        <end position="114"/>
    </location>
</feature>
<dbReference type="Gene3D" id="3.40.50.300">
    <property type="entry name" value="P-loop containing nucleotide triphosphate hydrolases"/>
    <property type="match status" value="3"/>
</dbReference>
<comment type="similarity">
    <text evidence="11">Belongs to the RecD family.</text>
</comment>
<evidence type="ECO:0000256" key="11">
    <source>
        <dbReference type="HAMAP-Rule" id="MF_01487"/>
    </source>
</evidence>
<proteinExistence type="inferred from homology"/>
<dbReference type="InterPro" id="IPR027417">
    <property type="entry name" value="P-loop_NTPase"/>
</dbReference>
<evidence type="ECO:0000256" key="7">
    <source>
        <dbReference type="ARBA" id="ARBA00022840"/>
    </source>
</evidence>
<keyword evidence="8 11" id="KW-0238">DNA-binding</keyword>
<comment type="caution">
    <text evidence="15">The sequence shown here is derived from an EMBL/GenBank/DDBJ whole genome shotgun (WGS) entry which is preliminary data.</text>
</comment>
<dbReference type="PANTHER" id="PTHR43788:SF6">
    <property type="entry name" value="DNA HELICASE B"/>
    <property type="match status" value="1"/>
</dbReference>
<evidence type="ECO:0000256" key="10">
    <source>
        <dbReference type="ARBA" id="ARBA00023235"/>
    </source>
</evidence>
<feature type="region of interest" description="Disordered" evidence="12">
    <location>
        <begin position="775"/>
        <end position="796"/>
    </location>
</feature>
<name>A0ABS8HIN2_9XANT</name>
<feature type="domain" description="UvrD-like helicase C-terminal" evidence="13">
    <location>
        <begin position="697"/>
        <end position="743"/>
    </location>
</feature>
<dbReference type="InterPro" id="IPR006344">
    <property type="entry name" value="RecD"/>
</dbReference>
<gene>
    <name evidence="11" type="primary">recD</name>
    <name evidence="15" type="ORF">LL965_19150</name>
</gene>
<dbReference type="Proteomes" id="UP001199206">
    <property type="component" value="Unassembled WGS sequence"/>
</dbReference>
<dbReference type="EMBL" id="JAJGQJ010000066">
    <property type="protein sequence ID" value="MCC4622066.1"/>
    <property type="molecule type" value="Genomic_DNA"/>
</dbReference>
<dbReference type="InterPro" id="IPR050534">
    <property type="entry name" value="Coronavir_polyprotein_1ab"/>
</dbReference>
<dbReference type="Gene3D" id="1.10.10.1020">
    <property type="entry name" value="RecBCD complex, subunit RecD, N-terminal domain"/>
    <property type="match status" value="1"/>
</dbReference>
<organism evidence="15 16">
    <name type="scientific">Xanthomonas cassavae CFBP 4642</name>
    <dbReference type="NCBI Taxonomy" id="1219375"/>
    <lineage>
        <taxon>Bacteria</taxon>
        <taxon>Pseudomonadati</taxon>
        <taxon>Pseudomonadota</taxon>
        <taxon>Gammaproteobacteria</taxon>
        <taxon>Lysobacterales</taxon>
        <taxon>Lysobacteraceae</taxon>
        <taxon>Xanthomonas</taxon>
    </lineage>
</organism>
<evidence type="ECO:0000256" key="2">
    <source>
        <dbReference type="ARBA" id="ARBA00022741"/>
    </source>
</evidence>
<keyword evidence="2 11" id="KW-0547">Nucleotide-binding</keyword>
<evidence type="ECO:0000256" key="12">
    <source>
        <dbReference type="SAM" id="MobiDB-lite"/>
    </source>
</evidence>
<evidence type="ECO:0000259" key="13">
    <source>
        <dbReference type="Pfam" id="PF13538"/>
    </source>
</evidence>
<evidence type="ECO:0000256" key="6">
    <source>
        <dbReference type="ARBA" id="ARBA00022839"/>
    </source>
</evidence>
<keyword evidence="1 11" id="KW-0540">Nuclease</keyword>
<keyword evidence="6 11" id="KW-0269">Exonuclease</keyword>
<reference evidence="15 16" key="1">
    <citation type="submission" date="2021-10" db="EMBL/GenBank/DDBJ databases">
        <title>Genome sequencing of Xanthomonas strains from NCPPB.</title>
        <authorList>
            <person name="Hussein R."/>
            <person name="Harrison J."/>
            <person name="Studholme D.J."/>
            <person name="Vicente J."/>
            <person name="Grant M."/>
        </authorList>
    </citation>
    <scope>NUCLEOTIDE SEQUENCE [LARGE SCALE GENOMIC DNA]</scope>
    <source>
        <strain evidence="15 16">NCPPB 101</strain>
    </source>
</reference>
<evidence type="ECO:0000259" key="14">
    <source>
        <dbReference type="Pfam" id="PF21185"/>
    </source>
</evidence>
<dbReference type="Pfam" id="PF21185">
    <property type="entry name" value="RecD_N"/>
    <property type="match status" value="1"/>
</dbReference>
<keyword evidence="7 11" id="KW-0067">ATP-binding</keyword>
<keyword evidence="5 11" id="KW-0347">Helicase</keyword>
<feature type="compositionally biased region" description="Polar residues" evidence="12">
    <location>
        <begin position="316"/>
        <end position="325"/>
    </location>
</feature>
<keyword evidence="10 11" id="KW-0413">Isomerase</keyword>
<protein>
    <recommendedName>
        <fullName evidence="11">RecBCD enzyme subunit RecD</fullName>
        <ecNumber evidence="11">5.6.2.3</ecNumber>
    </recommendedName>
    <alternativeName>
        <fullName evidence="11">DNA 5'-3' helicase subunit RecD</fullName>
    </alternativeName>
    <alternativeName>
        <fullName evidence="11">Exonuclease V subunit RecD</fullName>
        <shortName evidence="11">ExoV subunit RecD</shortName>
    </alternativeName>
    <alternativeName>
        <fullName evidence="11">Helicase/nuclease RecBCD subunit RecD</fullName>
    </alternativeName>
</protein>
<dbReference type="EC" id="5.6.2.3" evidence="11"/>
<feature type="compositionally biased region" description="Polar residues" evidence="12">
    <location>
        <begin position="640"/>
        <end position="654"/>
    </location>
</feature>
<dbReference type="Pfam" id="PF13538">
    <property type="entry name" value="UvrD_C_2"/>
    <property type="match status" value="1"/>
</dbReference>
<feature type="compositionally biased region" description="Low complexity" evidence="12">
    <location>
        <begin position="424"/>
        <end position="440"/>
    </location>
</feature>
<feature type="region of interest" description="Disordered" evidence="12">
    <location>
        <begin position="602"/>
        <end position="662"/>
    </location>
</feature>
<dbReference type="InterPro" id="IPR027785">
    <property type="entry name" value="UvrD-like_helicase_C"/>
</dbReference>
<evidence type="ECO:0000256" key="1">
    <source>
        <dbReference type="ARBA" id="ARBA00022722"/>
    </source>
</evidence>
<keyword evidence="16" id="KW-1185">Reference proteome</keyword>
<feature type="binding site" evidence="11">
    <location>
        <begin position="215"/>
        <end position="222"/>
    </location>
    <ligand>
        <name>ATP</name>
        <dbReference type="ChEBI" id="CHEBI:30616"/>
    </ligand>
</feature>
<evidence type="ECO:0000256" key="5">
    <source>
        <dbReference type="ARBA" id="ARBA00022806"/>
    </source>
</evidence>
<accession>A0ABS8HIN2</accession>
<comment type="catalytic activity">
    <reaction evidence="11">
        <text>ATP + H2O = ADP + phosphate + H(+)</text>
        <dbReference type="Rhea" id="RHEA:13065"/>
        <dbReference type="ChEBI" id="CHEBI:15377"/>
        <dbReference type="ChEBI" id="CHEBI:15378"/>
        <dbReference type="ChEBI" id="CHEBI:30616"/>
        <dbReference type="ChEBI" id="CHEBI:43474"/>
        <dbReference type="ChEBI" id="CHEBI:456216"/>
        <dbReference type="EC" id="5.6.2.3"/>
    </reaction>
</comment>
<dbReference type="CDD" id="cd18809">
    <property type="entry name" value="SF1_C_RecD"/>
    <property type="match status" value="1"/>
</dbReference>
<sequence>MTHPTLLTALNQASALRTLDLAFAQSLQRLAPDTDPRVLAGAALASLAVTSGHAGLDPARAAMLLDPRDGPPSTLPDPADWQRALAASRWVDQPAPDQPAAADCPLVLEHGLLYLRRYREYERRLALGLRRIAAQPMPAFDATALAPLFAQLFPNATQTPLPPGEGARRAGEGTGLPEPSLHQEGTNPPTPSHVPDRQAQAAALALRRALLLVTGGPGTGKTTTIARMLLLRIAQAAGTAPPRIALAAPTGRAAERMAESLRLAVARAMEQGPPPPSAAPTPDTSRLPPTGLHADVSPLPPAGEGARRAGEGSAPTDPSWTTALPTGASTLHRLLGVIPDAPQFRHTADNPLPFDLIVVDEASMVDLPLMCKLVEAVADGTQLILLGDADQLPSVEAGDVLAAILQAAGPGDALQPDDAHALQPLLGSPPAATPAPAHTGGLTGHRVHLLRGYRQADEFALAPLADAIRAGDADTTLALLRSGELAGVHFHEDGDDPLSDDRDALLAHWRALADATDPATALRDAGRLRLLTAVRAGPQGARGLNARIEHLLADTGAGTRRLGTGSPWFQGRLLLITENSYRHGLFNGDVGICLRSEASPFPGRSEATPFSGHSEAHPSSQPGAADSSVERSAAGAATHRGNQAPSSRPSQPGGNSYRDATGADRRAQGPLIAWFDGDGDGQVRGFHPATLPAHESAFAMTVHKAQGSEFDTVWLQLPTRDARVLSRELLYTGITRARRALHLAGSEAVIRAALARHAARISGLAWRLGANELEPSSVPAPVPEPPATAPVQGALF</sequence>
<evidence type="ECO:0000313" key="15">
    <source>
        <dbReference type="EMBL" id="MCC4622066.1"/>
    </source>
</evidence>
<dbReference type="Pfam" id="PF13245">
    <property type="entry name" value="AAA_19"/>
    <property type="match status" value="1"/>
</dbReference>
<keyword evidence="9 11" id="KW-0234">DNA repair</keyword>
<dbReference type="PANTHER" id="PTHR43788">
    <property type="entry name" value="DNA2/NAM7 HELICASE FAMILY MEMBER"/>
    <property type="match status" value="1"/>
</dbReference>
<dbReference type="InterPro" id="IPR041851">
    <property type="entry name" value="RecD_N_sf"/>
</dbReference>
<evidence type="ECO:0000256" key="9">
    <source>
        <dbReference type="ARBA" id="ARBA00023204"/>
    </source>
</evidence>
<dbReference type="HAMAP" id="MF_01487">
    <property type="entry name" value="RecD"/>
    <property type="match status" value="1"/>
</dbReference>
<comment type="subunit">
    <text evidence="11">Heterotrimer of RecB, RecC and RecD. All subunits contribute to DNA-binding.</text>
</comment>
<dbReference type="InterPro" id="IPR049550">
    <property type="entry name" value="RecD_N"/>
</dbReference>
<evidence type="ECO:0000256" key="4">
    <source>
        <dbReference type="ARBA" id="ARBA00022801"/>
    </source>
</evidence>
<comment type="function">
    <text evidence="11">A helicase/nuclease that prepares dsDNA breaks (DSB) for recombinational DNA repair. Binds to DSBs and unwinds DNA via a highly rapid and processive ATP-dependent bidirectional helicase activity. Unwinds dsDNA until it encounters a Chi (crossover hotspot instigator) sequence from the 3' direction. Cuts ssDNA a few nucleotides 3' to the Chi site. The properties and activities of the enzyme are changed at Chi. The Chi-altered holoenzyme produces a long 3'-ssDNA overhang and facilitates RecA-binding to the ssDNA for homologous DNA recombination and repair. Holoenzyme degrades any linearized DNA that is unable to undergo homologous recombination. In the holoenzyme this subunit has ssDNA-dependent ATPase and 5'-3' helicase activity. When added to pre-assembled RecBC greatly stimulates nuclease activity and augments holoenzyme processivity. Negatively regulates the RecA-loading ability of RecBCD.</text>
</comment>
<feature type="region of interest" description="Disordered" evidence="12">
    <location>
        <begin position="416"/>
        <end position="440"/>
    </location>
</feature>
<feature type="region of interest" description="Disordered" evidence="12">
    <location>
        <begin position="270"/>
        <end position="325"/>
    </location>
</feature>
<dbReference type="CDD" id="cd17933">
    <property type="entry name" value="DEXSc_RecD-like"/>
    <property type="match status" value="1"/>
</dbReference>
<keyword evidence="4 11" id="KW-0378">Hydrolase</keyword>
<feature type="region of interest" description="Disordered" evidence="12">
    <location>
        <begin position="156"/>
        <end position="199"/>
    </location>
</feature>
<dbReference type="RefSeq" id="WP_029218179.1">
    <property type="nucleotide sequence ID" value="NZ_CAWLZN010000001.1"/>
</dbReference>
<keyword evidence="3 11" id="KW-0227">DNA damage</keyword>
<dbReference type="SUPFAM" id="SSF52540">
    <property type="entry name" value="P-loop containing nucleoside triphosphate hydrolases"/>
    <property type="match status" value="2"/>
</dbReference>
<evidence type="ECO:0000313" key="16">
    <source>
        <dbReference type="Proteomes" id="UP001199206"/>
    </source>
</evidence>